<dbReference type="EMBL" id="VSSQ01140747">
    <property type="protein sequence ID" value="MPN62570.1"/>
    <property type="molecule type" value="Genomic_DNA"/>
</dbReference>
<protein>
    <submittedName>
        <fullName evidence="1">Uncharacterized protein</fullName>
    </submittedName>
</protein>
<organism evidence="1">
    <name type="scientific">bioreactor metagenome</name>
    <dbReference type="NCBI Taxonomy" id="1076179"/>
    <lineage>
        <taxon>unclassified sequences</taxon>
        <taxon>metagenomes</taxon>
        <taxon>ecological metagenomes</taxon>
    </lineage>
</organism>
<reference evidence="1" key="1">
    <citation type="submission" date="2019-08" db="EMBL/GenBank/DDBJ databases">
        <authorList>
            <person name="Kucharzyk K."/>
            <person name="Murdoch R.W."/>
            <person name="Higgins S."/>
            <person name="Loffler F."/>
        </authorList>
    </citation>
    <scope>NUCLEOTIDE SEQUENCE</scope>
</reference>
<sequence>MKGTGKTSCDVEETTRAAFTGKVDTVFVALNHQIWGTFDEKTLHTTIHSEKQVGDIDLLDFIASHTLLRGGRVYALLPEHMPDTSSVASLFRF</sequence>
<comment type="caution">
    <text evidence="1">The sequence shown here is derived from an EMBL/GenBank/DDBJ whole genome shotgun (WGS) entry which is preliminary data.</text>
</comment>
<accession>A0A645JHJ2</accession>
<name>A0A645JHJ2_9ZZZZ</name>
<proteinExistence type="predicted"/>
<dbReference type="AlphaFoldDB" id="A0A645JHJ2"/>
<gene>
    <name evidence="1" type="ORF">SDC9_210319</name>
</gene>
<evidence type="ECO:0000313" key="1">
    <source>
        <dbReference type="EMBL" id="MPN62570.1"/>
    </source>
</evidence>